<dbReference type="Proteomes" id="UP000029556">
    <property type="component" value="Unassembled WGS sequence"/>
</dbReference>
<evidence type="ECO:0000313" key="3">
    <source>
        <dbReference type="Proteomes" id="UP000029556"/>
    </source>
</evidence>
<dbReference type="OrthoDB" id="1072099at2"/>
<organism evidence="2 3">
    <name type="scientific">Hoylesella buccalis DNF00853</name>
    <dbReference type="NCBI Taxonomy" id="1401074"/>
    <lineage>
        <taxon>Bacteria</taxon>
        <taxon>Pseudomonadati</taxon>
        <taxon>Bacteroidota</taxon>
        <taxon>Bacteroidia</taxon>
        <taxon>Bacteroidales</taxon>
        <taxon>Prevotellaceae</taxon>
        <taxon>Hoylesella</taxon>
    </lineage>
</organism>
<proteinExistence type="predicted"/>
<evidence type="ECO:0000256" key="1">
    <source>
        <dbReference type="SAM" id="MobiDB-lite"/>
    </source>
</evidence>
<evidence type="ECO:0000313" key="2">
    <source>
        <dbReference type="EMBL" id="KGF33880.1"/>
    </source>
</evidence>
<protein>
    <submittedName>
        <fullName evidence="2">Uncharacterized protein</fullName>
    </submittedName>
</protein>
<feature type="region of interest" description="Disordered" evidence="1">
    <location>
        <begin position="88"/>
        <end position="123"/>
    </location>
</feature>
<dbReference type="RefSeq" id="WP_036873911.1">
    <property type="nucleotide sequence ID" value="NZ_JRNN01000077.1"/>
</dbReference>
<reference evidence="2 3" key="1">
    <citation type="submission" date="2014-07" db="EMBL/GenBank/DDBJ databases">
        <authorList>
            <person name="McCorrison J."/>
            <person name="Sanka R."/>
            <person name="Torralba M."/>
            <person name="Gillis M."/>
            <person name="Haft D.H."/>
            <person name="Methe B."/>
            <person name="Sutton G."/>
            <person name="Nelson K.E."/>
        </authorList>
    </citation>
    <scope>NUCLEOTIDE SEQUENCE [LARGE SCALE GENOMIC DNA]</scope>
    <source>
        <strain evidence="2 3">DNF00853</strain>
    </source>
</reference>
<sequence>MDKTLTDKIVAWLNAPAHTEDADIMEGALMLLQLNRNRMLYMTISTNPKRFLKTVEYELKKFLPLRMKGKTCQDVRREADEFLSELRENGIDKEQSEGQDEMFETDDTDDTVAPVRNGKREDHDQLPQNIRDIWEANAARWKRIKEMYNTCLSIENPCDLEENLKVLKETYYAYKADYARYDSFTFENEGAKSEEDGASDDLKTLKDINNARSYISKNVDKLLALKKEALMDGASDEQTNAYQTLLSSMTQRVQTLVDNGQVMGEDLMNKLQATGINLPASQPSEENVKADE</sequence>
<dbReference type="AlphaFoldDB" id="A0A095ZGM5"/>
<feature type="compositionally biased region" description="Acidic residues" evidence="1">
    <location>
        <begin position="97"/>
        <end position="110"/>
    </location>
</feature>
<name>A0A095ZGM5_9BACT</name>
<gene>
    <name evidence="2" type="ORF">HMPREF2137_09620</name>
</gene>
<accession>A0A095ZGM5</accession>
<dbReference type="EMBL" id="JRNN01000077">
    <property type="protein sequence ID" value="KGF33880.1"/>
    <property type="molecule type" value="Genomic_DNA"/>
</dbReference>
<comment type="caution">
    <text evidence="2">The sequence shown here is derived from an EMBL/GenBank/DDBJ whole genome shotgun (WGS) entry which is preliminary data.</text>
</comment>